<keyword evidence="8" id="KW-1185">Reference proteome</keyword>
<accession>A0A396RQ42</accession>
<evidence type="ECO:0000256" key="5">
    <source>
        <dbReference type="SAM" id="Phobius"/>
    </source>
</evidence>
<name>A0A396RQ42_9SPHN</name>
<keyword evidence="4 5" id="KW-0472">Membrane</keyword>
<evidence type="ECO:0000313" key="7">
    <source>
        <dbReference type="EMBL" id="RHW16393.1"/>
    </source>
</evidence>
<protein>
    <submittedName>
        <fullName evidence="7">NfeD family protein</fullName>
    </submittedName>
</protein>
<keyword evidence="3 5" id="KW-1133">Transmembrane helix</keyword>
<dbReference type="Pfam" id="PF01957">
    <property type="entry name" value="NfeD"/>
    <property type="match status" value="1"/>
</dbReference>
<sequence>MMDGWFDSPGAWWIAGGALLVLAELAIPGVFLVFLAIAAVITGLLSLLFPELGLAGQLVSFAAWAVVAVLIGKRWYREFPVDSSDPLLNDRVARLVGETVTVVQAIENGTGRIRVGDGEWTAHGPDASVGTRMRVTGGDRGALRVEPLPGALPQH</sequence>
<organism evidence="7 8">
    <name type="scientific">Sphingomonas gilva</name>
    <dbReference type="NCBI Taxonomy" id="2305907"/>
    <lineage>
        <taxon>Bacteria</taxon>
        <taxon>Pseudomonadati</taxon>
        <taxon>Pseudomonadota</taxon>
        <taxon>Alphaproteobacteria</taxon>
        <taxon>Sphingomonadales</taxon>
        <taxon>Sphingomonadaceae</taxon>
        <taxon>Sphingomonas</taxon>
    </lineage>
</organism>
<feature type="transmembrane region" description="Helical" evidence="5">
    <location>
        <begin position="47"/>
        <end position="71"/>
    </location>
</feature>
<evidence type="ECO:0000313" key="8">
    <source>
        <dbReference type="Proteomes" id="UP000266693"/>
    </source>
</evidence>
<dbReference type="OrthoDB" id="9810336at2"/>
<dbReference type="InterPro" id="IPR002810">
    <property type="entry name" value="NfeD-like_C"/>
</dbReference>
<dbReference type="GO" id="GO:0005886">
    <property type="term" value="C:plasma membrane"/>
    <property type="evidence" value="ECO:0007669"/>
    <property type="project" value="TreeGrafter"/>
</dbReference>
<dbReference type="RefSeq" id="WP_118865260.1">
    <property type="nucleotide sequence ID" value="NZ_QWLV01000010.1"/>
</dbReference>
<dbReference type="PANTHER" id="PTHR33507:SF3">
    <property type="entry name" value="INNER MEMBRANE PROTEIN YBBJ"/>
    <property type="match status" value="1"/>
</dbReference>
<evidence type="ECO:0000259" key="6">
    <source>
        <dbReference type="Pfam" id="PF01957"/>
    </source>
</evidence>
<dbReference type="InterPro" id="IPR052165">
    <property type="entry name" value="Membrane_assoc_protease"/>
</dbReference>
<keyword evidence="2 5" id="KW-0812">Transmembrane</keyword>
<feature type="transmembrane region" description="Helical" evidence="5">
    <location>
        <begin position="12"/>
        <end position="41"/>
    </location>
</feature>
<evidence type="ECO:0000256" key="2">
    <source>
        <dbReference type="ARBA" id="ARBA00022692"/>
    </source>
</evidence>
<gene>
    <name evidence="7" type="ORF">D1610_16305</name>
</gene>
<evidence type="ECO:0000256" key="3">
    <source>
        <dbReference type="ARBA" id="ARBA00022989"/>
    </source>
</evidence>
<evidence type="ECO:0000256" key="1">
    <source>
        <dbReference type="ARBA" id="ARBA00004141"/>
    </source>
</evidence>
<comment type="subcellular location">
    <subcellularLocation>
        <location evidence="1">Membrane</location>
        <topology evidence="1">Multi-pass membrane protein</topology>
    </subcellularLocation>
</comment>
<dbReference type="PANTHER" id="PTHR33507">
    <property type="entry name" value="INNER MEMBRANE PROTEIN YBBJ"/>
    <property type="match status" value="1"/>
</dbReference>
<reference evidence="7 8" key="1">
    <citation type="submission" date="2018-08" db="EMBL/GenBank/DDBJ databases">
        <title>The multiple taxonomic identification of Sphingomonas gilva.</title>
        <authorList>
            <person name="Zhu D."/>
            <person name="Zheng S."/>
        </authorList>
    </citation>
    <scope>NUCLEOTIDE SEQUENCE [LARGE SCALE GENOMIC DNA]</scope>
    <source>
        <strain evidence="7 8">ZDH117</strain>
    </source>
</reference>
<feature type="domain" description="NfeD-like C-terminal" evidence="6">
    <location>
        <begin position="93"/>
        <end position="147"/>
    </location>
</feature>
<comment type="caution">
    <text evidence="7">The sequence shown here is derived from an EMBL/GenBank/DDBJ whole genome shotgun (WGS) entry which is preliminary data.</text>
</comment>
<dbReference type="Proteomes" id="UP000266693">
    <property type="component" value="Unassembled WGS sequence"/>
</dbReference>
<evidence type="ECO:0000256" key="4">
    <source>
        <dbReference type="ARBA" id="ARBA00023136"/>
    </source>
</evidence>
<dbReference type="InterPro" id="IPR012340">
    <property type="entry name" value="NA-bd_OB-fold"/>
</dbReference>
<dbReference type="Gene3D" id="2.40.50.140">
    <property type="entry name" value="Nucleic acid-binding proteins"/>
    <property type="match status" value="1"/>
</dbReference>
<dbReference type="EMBL" id="QWLV01000010">
    <property type="protein sequence ID" value="RHW16393.1"/>
    <property type="molecule type" value="Genomic_DNA"/>
</dbReference>
<proteinExistence type="predicted"/>
<dbReference type="AlphaFoldDB" id="A0A396RQ42"/>